<feature type="region of interest" description="Disordered" evidence="13">
    <location>
        <begin position="195"/>
        <end position="297"/>
    </location>
</feature>
<keyword evidence="3 12" id="KW-0678">Repressor</keyword>
<dbReference type="GO" id="GO:0006351">
    <property type="term" value="P:DNA-templated transcription"/>
    <property type="evidence" value="ECO:0007669"/>
    <property type="project" value="UniProtKB-UniRule"/>
</dbReference>
<evidence type="ECO:0000256" key="12">
    <source>
        <dbReference type="HAMAP-Rule" id="MF_04001"/>
    </source>
</evidence>
<feature type="compositionally biased region" description="Gly residues" evidence="13">
    <location>
        <begin position="236"/>
        <end position="249"/>
    </location>
</feature>
<dbReference type="Pfam" id="PF00511">
    <property type="entry name" value="PPV_E2_C"/>
    <property type="match status" value="1"/>
</dbReference>
<comment type="function">
    <text evidence="12">Plays a role in the initiation of viral DNA replication. A dimer of E2 interacts with a dimer of E1 in order to improve specificity of E1 DNA binding activity. Once the complex recognizes and binds DNA at specific sites, the E2 dimer is removed from DNA. E2 also regulates viral transcription through binding to the E2RE response element (5'-ACCNNNNNNGGT-3') present in multiple copies in the regulatory regions of the viral genome. Activates or represses transcription depending on E2RE's position with regards to proximal promoter elements including the TATA-box. Repression occurs by sterically hindering the assembly of the transcription initiation complex.</text>
</comment>
<keyword evidence="7 12" id="KW-0235">DNA replication</keyword>
<reference evidence="16" key="2">
    <citation type="submission" date="2024-02" db="EMBL/GenBank/DDBJ databases">
        <authorList>
            <person name="Hu B."/>
        </authorList>
    </citation>
    <scope>NUCLEOTIDE SEQUENCE</scope>
    <source>
        <strain evidence="16">1A/Kenya/BAT1537/2015</strain>
    </source>
</reference>
<dbReference type="InterPro" id="IPR033668">
    <property type="entry name" value="Reg_prot_E2"/>
</dbReference>
<evidence type="ECO:0000256" key="2">
    <source>
        <dbReference type="ARBA" id="ARBA00007794"/>
    </source>
</evidence>
<evidence type="ECO:0000259" key="15">
    <source>
        <dbReference type="Pfam" id="PF00511"/>
    </source>
</evidence>
<evidence type="ECO:0000256" key="10">
    <source>
        <dbReference type="ARBA" id="ARBA00023159"/>
    </source>
</evidence>
<proteinExistence type="inferred from homology"/>
<dbReference type="InterPro" id="IPR000427">
    <property type="entry name" value="Papillomavirus_E2_C"/>
</dbReference>
<keyword evidence="10 12" id="KW-0010">Activator</keyword>
<feature type="region of interest" description="DNA-binding domain" evidence="12">
    <location>
        <begin position="330"/>
        <end position="412"/>
    </location>
</feature>
<reference evidence="16" key="1">
    <citation type="journal article" date="2024" name="Microbiome">
        <title>Substantial viral diversity in bats and rodents from East Africa: insights into evolution, recombination, and cocirculation.</title>
        <authorList>
            <person name="Wang D."/>
            <person name="Yang X."/>
            <person name="Ren Z."/>
            <person name="Hu B."/>
            <person name="Zhao H."/>
            <person name="Yang K."/>
            <person name="Shi P."/>
            <person name="Zhang Z."/>
            <person name="Feng Q."/>
            <person name="Nawenja C.V."/>
            <person name="Obanda V."/>
            <person name="Robert K."/>
            <person name="Nalikka B."/>
            <person name="Waruhiu C.N."/>
            <person name="Ochola G.O."/>
            <person name="Onyuok S.O."/>
            <person name="Ochieng H."/>
            <person name="Li B."/>
            <person name="Zhu Y."/>
            <person name="Si H."/>
            <person name="Yin J."/>
            <person name="Kristiansen K."/>
            <person name="Jin X."/>
            <person name="Xu X."/>
            <person name="Xiao M."/>
            <person name="Agwanda B."/>
            <person name="Ommeh S."/>
            <person name="Li J."/>
            <person name="Shi Z.L."/>
        </authorList>
    </citation>
    <scope>NUCLEOTIDE SEQUENCE</scope>
    <source>
        <strain evidence="16">1A/Kenya/BAT1537/2015</strain>
    </source>
</reference>
<comment type="subcellular location">
    <subcellularLocation>
        <location evidence="1 12">Host nucleus</location>
    </subcellularLocation>
</comment>
<dbReference type="GO" id="GO:0000166">
    <property type="term" value="F:nucleotide binding"/>
    <property type="evidence" value="ECO:0007669"/>
    <property type="project" value="UniProtKB-UniRule"/>
</dbReference>
<evidence type="ECO:0000256" key="7">
    <source>
        <dbReference type="ARBA" id="ARBA00022705"/>
    </source>
</evidence>
<evidence type="ECO:0000313" key="16">
    <source>
        <dbReference type="EMBL" id="XBH24109.1"/>
    </source>
</evidence>
<evidence type="ECO:0000256" key="9">
    <source>
        <dbReference type="ARBA" id="ARBA00023125"/>
    </source>
</evidence>
<dbReference type="GO" id="GO:0039693">
    <property type="term" value="P:viral DNA genome replication"/>
    <property type="evidence" value="ECO:0007669"/>
    <property type="project" value="UniProtKB-UniRule"/>
</dbReference>
<comment type="similarity">
    <text evidence="2">Belongs to the papillomaviridae E8^E2C protein family.</text>
</comment>
<keyword evidence="5 12" id="KW-0597">Phosphoprotein</keyword>
<dbReference type="InterPro" id="IPR035975">
    <property type="entry name" value="E2/EBNA1_C_sf"/>
</dbReference>
<dbReference type="GO" id="GO:0042025">
    <property type="term" value="C:host cell nucleus"/>
    <property type="evidence" value="ECO:0007669"/>
    <property type="project" value="UniProtKB-SubCell"/>
</dbReference>
<comment type="similarity">
    <text evidence="12">Belongs to the papillomaviridae E2 protein family.</text>
</comment>
<evidence type="ECO:0000256" key="6">
    <source>
        <dbReference type="ARBA" id="ARBA00022562"/>
    </source>
</evidence>
<evidence type="ECO:0000259" key="14">
    <source>
        <dbReference type="Pfam" id="PF00508"/>
    </source>
</evidence>
<protein>
    <recommendedName>
        <fullName evidence="12">Regulatory protein E2</fullName>
    </recommendedName>
</protein>
<dbReference type="Gene3D" id="2.170.200.10">
    <property type="entry name" value="Papillomavirus E2 early protein domain"/>
    <property type="match status" value="1"/>
</dbReference>
<feature type="compositionally biased region" description="Low complexity" evidence="13">
    <location>
        <begin position="253"/>
        <end position="268"/>
    </location>
</feature>
<dbReference type="GO" id="GO:0006260">
    <property type="term" value="P:DNA replication"/>
    <property type="evidence" value="ECO:0007669"/>
    <property type="project" value="UniProtKB-KW"/>
</dbReference>
<dbReference type="GO" id="GO:0003700">
    <property type="term" value="F:DNA-binding transcription factor activity"/>
    <property type="evidence" value="ECO:0007669"/>
    <property type="project" value="UniProtKB-UniRule"/>
</dbReference>
<dbReference type="InterPro" id="IPR036050">
    <property type="entry name" value="Regulatory_protein_E2_N"/>
</dbReference>
<keyword evidence="9 12" id="KW-0238">DNA-binding</keyword>
<dbReference type="InterPro" id="IPR042504">
    <property type="entry name" value="Regulatory_protein_E2_N_2"/>
</dbReference>
<accession>A0AAU7E2H5</accession>
<comment type="caution">
    <text evidence="12">Lacks conserved residue(s) required for the propagation of feature annotation.</text>
</comment>
<keyword evidence="6 12" id="KW-1048">Host nucleus</keyword>
<gene>
    <name evidence="12" type="primary">E2</name>
</gene>
<comment type="subunit">
    <text evidence="12">Binds DNA as homodimer. Interacts with protein E1; this interaction greatly increases E1 DNA-binding activity. Interacts with protein L1; this interaction enhances E2-dependent replication and transcription activation. Interacts with protein L2; this interaction inhibits E2 transcriptional activity but not DNA replication function E2. Interacts with protein E7; this interaction inhibits E7 oncogenic activity. Interacts with host TAF1; this interaction modulates E2-dependent transcriptional regulation. Interacts with host BRD4; this interaction mediates E2 transcriptional activation function. Additionally, the interaction with host BRD4 on mitotic chromosomes mediates tethering of the viral genome. Interacts with host TOPBP1; this interaction is required for optimal viral DNA replication.</text>
</comment>
<evidence type="ECO:0000256" key="3">
    <source>
        <dbReference type="ARBA" id="ARBA00022491"/>
    </source>
</evidence>
<feature type="domain" description="Papillomavirus E2 C-terminal" evidence="15">
    <location>
        <begin position="333"/>
        <end position="409"/>
    </location>
</feature>
<dbReference type="InterPro" id="IPR001866">
    <property type="entry name" value="PPV_E2_N"/>
</dbReference>
<evidence type="ECO:0000256" key="8">
    <source>
        <dbReference type="ARBA" id="ARBA00023015"/>
    </source>
</evidence>
<evidence type="ECO:0000256" key="5">
    <source>
        <dbReference type="ARBA" id="ARBA00022553"/>
    </source>
</evidence>
<organism evidence="16">
    <name type="scientific">Mops bat papillomavirus</name>
    <dbReference type="NCBI Taxonomy" id="3141892"/>
    <lineage>
        <taxon>Viruses</taxon>
        <taxon>Monodnaviria</taxon>
        <taxon>Shotokuvirae</taxon>
        <taxon>Cossaviricota</taxon>
        <taxon>Papovaviricetes</taxon>
        <taxon>Zurhausenvirales</taxon>
        <taxon>Papillomaviridae</taxon>
    </lineage>
</organism>
<sequence>MENLQTRLDSVQDSQLDLIEKDSKNICDHIEFWQLVKQEYIIYHAARQKGIVRLGLHRVPNLQVSEVKAKDAIEMVLLLKSLASSQYGTEDWSRGETSREAYEAEPKYCFQKGGTTVNVRWDGNKDNVTEYVAWDSIYCQNDAGQWEKVPGMLDYHGLFYIQDLVKIYFHSFDEDATRYSASRYWEVYYKNKPVTSVHPPIHTRTSPSPPAQQPTSRKRPLQTPAETPSSSKKARTGGGGGGRGRGGGRVLRRGTATAAQTPTSTSTHPSRRQAPSPCTADTYGLRSRGPGIRGRGGVCGVAPGDVGTVRQTVPKGRSDRVEGLLAAARDPFVLVFAGAPNSLKCLRYRFKSQHQGYFTGITTNYRWAEGEGQGSGARFMVAFESLQQRKAFTQRASFPQSVRMFQGNLESY</sequence>
<dbReference type="SUPFAM" id="SSF54957">
    <property type="entry name" value="Viral DNA-binding domain"/>
    <property type="match status" value="1"/>
</dbReference>
<dbReference type="GO" id="GO:0003677">
    <property type="term" value="F:DNA binding"/>
    <property type="evidence" value="ECO:0007669"/>
    <property type="project" value="UniProtKB-UniRule"/>
</dbReference>
<dbReference type="HAMAP" id="MF_04001">
    <property type="entry name" value="PPV_E2"/>
    <property type="match status" value="1"/>
</dbReference>
<dbReference type="Gene3D" id="3.30.70.330">
    <property type="match status" value="1"/>
</dbReference>
<name>A0AAU7E2H5_9PAPI</name>
<dbReference type="InterPro" id="IPR042503">
    <property type="entry name" value="Regulatory_protein_E2_N_1"/>
</dbReference>
<dbReference type="Pfam" id="PF00508">
    <property type="entry name" value="PPV_E2_N"/>
    <property type="match status" value="1"/>
</dbReference>
<dbReference type="InterPro" id="IPR012677">
    <property type="entry name" value="Nucleotide-bd_a/b_plait_sf"/>
</dbReference>
<keyword evidence="11 12" id="KW-0804">Transcription</keyword>
<evidence type="ECO:0000256" key="11">
    <source>
        <dbReference type="ARBA" id="ARBA00023163"/>
    </source>
</evidence>
<evidence type="ECO:0000256" key="13">
    <source>
        <dbReference type="SAM" id="MobiDB-lite"/>
    </source>
</evidence>
<evidence type="ECO:0000256" key="4">
    <source>
        <dbReference type="ARBA" id="ARBA00022518"/>
    </source>
</evidence>
<evidence type="ECO:0000256" key="1">
    <source>
        <dbReference type="ARBA" id="ARBA00004147"/>
    </source>
</evidence>
<keyword evidence="8 12" id="KW-0805">Transcription regulation</keyword>
<dbReference type="GO" id="GO:0006275">
    <property type="term" value="P:regulation of DNA replication"/>
    <property type="evidence" value="ECO:0007669"/>
    <property type="project" value="UniProtKB-UniRule"/>
</dbReference>
<dbReference type="SUPFAM" id="SSF51332">
    <property type="entry name" value="E2 regulatory, transactivation domain"/>
    <property type="match status" value="1"/>
</dbReference>
<dbReference type="EMBL" id="PP711989">
    <property type="protein sequence ID" value="XBH24109.1"/>
    <property type="molecule type" value="Genomic_DNA"/>
</dbReference>
<comment type="PTM">
    <text evidence="12">Phosphorylated.</text>
</comment>
<feature type="domain" description="Papillomavirus E2 N-terminal" evidence="14">
    <location>
        <begin position="1"/>
        <end position="196"/>
    </location>
</feature>
<dbReference type="Gene3D" id="1.10.287.30">
    <property type="entry name" value="E2 (early) protein, N terminal domain, subdomain 1"/>
    <property type="match status" value="1"/>
</dbReference>
<keyword evidence="4 12" id="KW-0244">Early protein</keyword>